<dbReference type="InterPro" id="IPR011761">
    <property type="entry name" value="ATP-grasp"/>
</dbReference>
<dbReference type="GO" id="GO:0046872">
    <property type="term" value="F:metal ion binding"/>
    <property type="evidence" value="ECO:0007669"/>
    <property type="project" value="InterPro"/>
</dbReference>
<dbReference type="Gene3D" id="3.90.190.20">
    <property type="entry name" value="Mur ligase, C-terminal domain"/>
    <property type="match status" value="1"/>
</dbReference>
<dbReference type="SUPFAM" id="SSF53244">
    <property type="entry name" value="MurD-like peptide ligases, peptide-binding domain"/>
    <property type="match status" value="1"/>
</dbReference>
<dbReference type="InterPro" id="IPR036565">
    <property type="entry name" value="Mur-like_cat_sf"/>
</dbReference>
<dbReference type="AlphaFoldDB" id="A0A239ANX0"/>
<evidence type="ECO:0000259" key="15">
    <source>
        <dbReference type="PROSITE" id="PS50975"/>
    </source>
</evidence>
<comment type="function">
    <text evidence="1">Catalyzes the ATP-dependent polymerization of arginine and aspartate to multi-L-arginyl-poly-L-aspartic acid (cyanophycin; a water-insoluble reserve polymer).</text>
</comment>
<feature type="domain" description="ATP-grasp" evidence="15">
    <location>
        <begin position="219"/>
        <end position="472"/>
    </location>
</feature>
<dbReference type="SUPFAM" id="SSF56059">
    <property type="entry name" value="Glutathione synthetase ATP-binding domain-like"/>
    <property type="match status" value="1"/>
</dbReference>
<dbReference type="Gene3D" id="3.30.470.20">
    <property type="entry name" value="ATP-grasp fold, B domain"/>
    <property type="match status" value="1"/>
</dbReference>
<evidence type="ECO:0000256" key="3">
    <source>
        <dbReference type="ARBA" id="ARBA00009060"/>
    </source>
</evidence>
<evidence type="ECO:0000256" key="11">
    <source>
        <dbReference type="ARBA" id="ARBA00031353"/>
    </source>
</evidence>
<dbReference type="SUPFAM" id="SSF53623">
    <property type="entry name" value="MurD-like peptide ligases, catalytic domain"/>
    <property type="match status" value="1"/>
</dbReference>
<dbReference type="OrthoDB" id="9803907at2"/>
<comment type="subunit">
    <text evidence="4">Homodimer.</text>
</comment>
<keyword evidence="9 14" id="KW-0547">Nucleotide-binding</keyword>
<evidence type="ECO:0000256" key="14">
    <source>
        <dbReference type="PROSITE-ProRule" id="PRU00409"/>
    </source>
</evidence>
<comment type="catalytic activity">
    <reaction evidence="12">
        <text>[L-4-(L-arginin-2-N-yl)aspartate](n)-L-aspartate + L-arginine + ATP = [L-4-(L-arginin-2-N-yl)aspartate](n+1) + ADP + phosphate + H(+)</text>
        <dbReference type="Rhea" id="RHEA:23888"/>
        <dbReference type="Rhea" id="RHEA-COMP:13732"/>
        <dbReference type="Rhea" id="RHEA-COMP:13733"/>
        <dbReference type="ChEBI" id="CHEBI:15378"/>
        <dbReference type="ChEBI" id="CHEBI:30616"/>
        <dbReference type="ChEBI" id="CHEBI:32682"/>
        <dbReference type="ChEBI" id="CHEBI:43474"/>
        <dbReference type="ChEBI" id="CHEBI:137986"/>
        <dbReference type="ChEBI" id="CHEBI:137990"/>
        <dbReference type="ChEBI" id="CHEBI:456216"/>
        <dbReference type="EC" id="6.3.2.30"/>
    </reaction>
</comment>
<evidence type="ECO:0000256" key="1">
    <source>
        <dbReference type="ARBA" id="ARBA00003184"/>
    </source>
</evidence>
<dbReference type="RefSeq" id="WP_089281354.1">
    <property type="nucleotide sequence ID" value="NZ_FZOJ01000002.1"/>
</dbReference>
<dbReference type="InterPro" id="IPR036615">
    <property type="entry name" value="Mur_ligase_C_dom_sf"/>
</dbReference>
<comment type="similarity">
    <text evidence="3">In the C-terminal section; belongs to the MurCDEF family.</text>
</comment>
<dbReference type="Proteomes" id="UP000198304">
    <property type="component" value="Unassembled WGS sequence"/>
</dbReference>
<evidence type="ECO:0000313" key="16">
    <source>
        <dbReference type="EMBL" id="SNR97239.1"/>
    </source>
</evidence>
<dbReference type="NCBIfam" id="NF010623">
    <property type="entry name" value="PRK14016.1"/>
    <property type="match status" value="1"/>
</dbReference>
<gene>
    <name evidence="16" type="ORF">SAMN05446037_1002164</name>
</gene>
<proteinExistence type="inferred from homology"/>
<evidence type="ECO:0000313" key="17">
    <source>
        <dbReference type="Proteomes" id="UP000198304"/>
    </source>
</evidence>
<accession>A0A239ANX0</accession>
<dbReference type="PROSITE" id="PS50975">
    <property type="entry name" value="ATP_GRASP"/>
    <property type="match status" value="1"/>
</dbReference>
<dbReference type="InterPro" id="IPR013651">
    <property type="entry name" value="ATP-grasp_RimK-type"/>
</dbReference>
<dbReference type="InterPro" id="IPR011810">
    <property type="entry name" value="Cya_phycin_syn"/>
</dbReference>
<dbReference type="Pfam" id="PF08245">
    <property type="entry name" value="Mur_ligase_M"/>
    <property type="match status" value="1"/>
</dbReference>
<evidence type="ECO:0000256" key="10">
    <source>
        <dbReference type="ARBA" id="ARBA00022840"/>
    </source>
</evidence>
<evidence type="ECO:0000256" key="13">
    <source>
        <dbReference type="ARBA" id="ARBA00048425"/>
    </source>
</evidence>
<dbReference type="Pfam" id="PF18921">
    <property type="entry name" value="Cyanophycin_syn"/>
    <property type="match status" value="1"/>
</dbReference>
<dbReference type="GO" id="GO:0071160">
    <property type="term" value="F:cyanophycin synthetase activity (L-aspartate-adding)"/>
    <property type="evidence" value="ECO:0007669"/>
    <property type="project" value="UniProtKB-EC"/>
</dbReference>
<comment type="catalytic activity">
    <reaction evidence="13">
        <text>[L-4-(L-arginin-2-N-yl)aspartate](n) + L-aspartate + ATP = [L-4-(L-arginin-2-N-yl)aspartate](n)-L-aspartate + ADP + phosphate + H(+)</text>
        <dbReference type="Rhea" id="RHEA:13277"/>
        <dbReference type="Rhea" id="RHEA-COMP:13728"/>
        <dbReference type="Rhea" id="RHEA-COMP:13733"/>
        <dbReference type="ChEBI" id="CHEBI:15378"/>
        <dbReference type="ChEBI" id="CHEBI:29991"/>
        <dbReference type="ChEBI" id="CHEBI:30616"/>
        <dbReference type="ChEBI" id="CHEBI:43474"/>
        <dbReference type="ChEBI" id="CHEBI:137986"/>
        <dbReference type="ChEBI" id="CHEBI:137990"/>
        <dbReference type="ChEBI" id="CHEBI:456216"/>
        <dbReference type="EC" id="6.3.2.29"/>
    </reaction>
</comment>
<organism evidence="16 17">
    <name type="scientific">Anaerovirgula multivorans</name>
    <dbReference type="NCBI Taxonomy" id="312168"/>
    <lineage>
        <taxon>Bacteria</taxon>
        <taxon>Bacillati</taxon>
        <taxon>Bacillota</taxon>
        <taxon>Clostridia</taxon>
        <taxon>Peptostreptococcales</taxon>
        <taxon>Natronincolaceae</taxon>
        <taxon>Anaerovirgula</taxon>
    </lineage>
</organism>
<reference evidence="16 17" key="1">
    <citation type="submission" date="2017-06" db="EMBL/GenBank/DDBJ databases">
        <authorList>
            <person name="Kim H.J."/>
            <person name="Triplett B.A."/>
        </authorList>
    </citation>
    <scope>NUCLEOTIDE SEQUENCE [LARGE SCALE GENOMIC DNA]</scope>
    <source>
        <strain evidence="16 17">SCA</strain>
    </source>
</reference>
<evidence type="ECO:0000256" key="6">
    <source>
        <dbReference type="ARBA" id="ARBA00013005"/>
    </source>
</evidence>
<evidence type="ECO:0000256" key="4">
    <source>
        <dbReference type="ARBA" id="ARBA00011738"/>
    </source>
</evidence>
<dbReference type="InterPro" id="IPR013221">
    <property type="entry name" value="Mur_ligase_cen"/>
</dbReference>
<dbReference type="EMBL" id="FZOJ01000002">
    <property type="protein sequence ID" value="SNR97239.1"/>
    <property type="molecule type" value="Genomic_DNA"/>
</dbReference>
<evidence type="ECO:0000256" key="8">
    <source>
        <dbReference type="ARBA" id="ARBA00022598"/>
    </source>
</evidence>
<dbReference type="PROSITE" id="PS01011">
    <property type="entry name" value="FOLYLPOLYGLU_SYNT_1"/>
    <property type="match status" value="1"/>
</dbReference>
<keyword evidence="8" id="KW-0436">Ligase</keyword>
<evidence type="ECO:0000256" key="9">
    <source>
        <dbReference type="ARBA" id="ARBA00022741"/>
    </source>
</evidence>
<dbReference type="GO" id="GO:0004326">
    <property type="term" value="F:tetrahydrofolylpolyglutamate synthase activity"/>
    <property type="evidence" value="ECO:0007669"/>
    <property type="project" value="InterPro"/>
</dbReference>
<dbReference type="InterPro" id="IPR044019">
    <property type="entry name" value="Cyanophycin_syn_N"/>
</dbReference>
<dbReference type="EC" id="6.3.2.29" evidence="6"/>
<dbReference type="InterPro" id="IPR018109">
    <property type="entry name" value="Folylpolyglutamate_synth_CS"/>
</dbReference>
<keyword evidence="17" id="KW-1185">Reference proteome</keyword>
<dbReference type="Pfam" id="PF02875">
    <property type="entry name" value="Mur_ligase_C"/>
    <property type="match status" value="1"/>
</dbReference>
<dbReference type="InterPro" id="IPR004101">
    <property type="entry name" value="Mur_ligase_C"/>
</dbReference>
<comment type="pathway">
    <text evidence="2">Cell wall biogenesis; peptidoglycan biosynthesis.</text>
</comment>
<evidence type="ECO:0000256" key="2">
    <source>
        <dbReference type="ARBA" id="ARBA00004752"/>
    </source>
</evidence>
<dbReference type="GO" id="GO:0005524">
    <property type="term" value="F:ATP binding"/>
    <property type="evidence" value="ECO:0007669"/>
    <property type="project" value="UniProtKB-UniRule"/>
</dbReference>
<dbReference type="PANTHER" id="PTHR23135">
    <property type="entry name" value="MUR LIGASE FAMILY MEMBER"/>
    <property type="match status" value="1"/>
</dbReference>
<evidence type="ECO:0000256" key="7">
    <source>
        <dbReference type="ARBA" id="ARBA00022036"/>
    </source>
</evidence>
<dbReference type="NCBIfam" id="TIGR02068">
    <property type="entry name" value="cya_phycin_syn"/>
    <property type="match status" value="1"/>
</dbReference>
<protein>
    <recommendedName>
        <fullName evidence="7">Cyanophycin synthetase</fullName>
        <ecNumber evidence="6">6.3.2.29</ecNumber>
        <ecNumber evidence="5">6.3.2.30</ecNumber>
    </recommendedName>
    <alternativeName>
        <fullName evidence="11">Cyanophycin synthase</fullName>
    </alternativeName>
</protein>
<evidence type="ECO:0000256" key="12">
    <source>
        <dbReference type="ARBA" id="ARBA00048094"/>
    </source>
</evidence>
<dbReference type="PANTHER" id="PTHR23135:SF18">
    <property type="entry name" value="CYANOPHYCIN SYNTHETASE"/>
    <property type="match status" value="1"/>
</dbReference>
<sequence>MNLVRTKVFPSRNVYAHFPVIRVDVDLEKYVDIPTCDIKNFNEELVTLLPGLKQHKCSIATEGGFIKRLERGTYLAHVMEHITLEIQKILGYDINFGKARYLENDTVYYIVYGYANEIAGLESAKLAFEIIQCLLYNDCINLQERIEKIRRLIISDELGPSTSAIVAEARQRKIPVMRIGGDSLLQLGYGKYAKKIQATITDATNCIAADTAGDKELTNSILKIHGIPVPEGRAVEKYQDVKNVIKDIGLPIAIKPYNGNQGKGVSLNLRTLKDIRRAFIIAKKYNKRVLVEKFIPGRHYRVAVVAEKVVAVSERIAAHVIGNGRNTIKELIDIENQNPLRGEGHEKPLTKMKIDDVMMQLLNKTSRRLEDIPEEDEVVYLRENDNLSTGGIAIDVTDEIHPDNARLAVNAARAIGLDVAGVDITTNSISESILKEGGAVIEVNACPGIRMHHYPSKGKSRNVASAIVNSLFPEGSQHSIPIISITGTNGKTTTTRMIAKILKESGFVVGMTTTGGVYIQDEEIIKGDTTGPKSAQAILMDKRTEAAVLETARGGIVNRGLGYEIADIGIVTNISDDHLGIDGINTLEEMAEVKALVVEAVKKDGYAILNADDRYVNIIAERVKCNIIYFTKNPRNEIVTKHMISGGKAVYVKEKTLYIFDGEKEVPVIGAQEIPATFGGVLEHNIENSMAAVAGAHGYGVEIKTIRQALSQFYTDTINNPGRFNVFDVKNFKVIIDYGHNIDGYAKVLEGLKKIKGNRLIGVIGVPGDRTDLSILKVGEISGKFFDFSYIKEDKDLRGRKAGEVADLLKKGCSLGGLNDSCIEVELCEVAALNKAMENAEAEDIIIVFYENYYPLVEAVEAFKKRIDIPPIDIVDMPIADGIGNVSPLI</sequence>
<name>A0A239ANX0_9FIRM</name>
<dbReference type="Gene3D" id="3.30.1490.20">
    <property type="entry name" value="ATP-grasp fold, A domain"/>
    <property type="match status" value="1"/>
</dbReference>
<dbReference type="GO" id="GO:0071161">
    <property type="term" value="F:cyanophycin synthetase activity (L-arginine-adding)"/>
    <property type="evidence" value="ECO:0007669"/>
    <property type="project" value="UniProtKB-EC"/>
</dbReference>
<dbReference type="EC" id="6.3.2.30" evidence="5"/>
<keyword evidence="10 14" id="KW-0067">ATP-binding</keyword>
<dbReference type="Pfam" id="PF08443">
    <property type="entry name" value="RimK"/>
    <property type="match status" value="2"/>
</dbReference>
<evidence type="ECO:0000256" key="5">
    <source>
        <dbReference type="ARBA" id="ARBA00012968"/>
    </source>
</evidence>
<dbReference type="Gene3D" id="3.40.1190.10">
    <property type="entry name" value="Mur-like, catalytic domain"/>
    <property type="match status" value="1"/>
</dbReference>
<dbReference type="InterPro" id="IPR013815">
    <property type="entry name" value="ATP_grasp_subdomain_1"/>
</dbReference>